<keyword evidence="2" id="KW-1185">Reference proteome</keyword>
<name>A0A6A6EZP6_9PEZI</name>
<dbReference type="PROSITE" id="PS51257">
    <property type="entry name" value="PROKAR_LIPOPROTEIN"/>
    <property type="match status" value="1"/>
</dbReference>
<protein>
    <submittedName>
        <fullName evidence="1">Uncharacterized protein</fullName>
    </submittedName>
</protein>
<proteinExistence type="predicted"/>
<dbReference type="SUPFAM" id="SSF56112">
    <property type="entry name" value="Protein kinase-like (PK-like)"/>
    <property type="match status" value="1"/>
</dbReference>
<reference evidence="1" key="1">
    <citation type="journal article" date="2020" name="Stud. Mycol.">
        <title>101 Dothideomycetes genomes: a test case for predicting lifestyles and emergence of pathogens.</title>
        <authorList>
            <person name="Haridas S."/>
            <person name="Albert R."/>
            <person name="Binder M."/>
            <person name="Bloem J."/>
            <person name="Labutti K."/>
            <person name="Salamov A."/>
            <person name="Andreopoulos B."/>
            <person name="Baker S."/>
            <person name="Barry K."/>
            <person name="Bills G."/>
            <person name="Bluhm B."/>
            <person name="Cannon C."/>
            <person name="Castanera R."/>
            <person name="Culley D."/>
            <person name="Daum C."/>
            <person name="Ezra D."/>
            <person name="Gonzalez J."/>
            <person name="Henrissat B."/>
            <person name="Kuo A."/>
            <person name="Liang C."/>
            <person name="Lipzen A."/>
            <person name="Lutzoni F."/>
            <person name="Magnuson J."/>
            <person name="Mondo S."/>
            <person name="Nolan M."/>
            <person name="Ohm R."/>
            <person name="Pangilinan J."/>
            <person name="Park H.-J."/>
            <person name="Ramirez L."/>
            <person name="Alfaro M."/>
            <person name="Sun H."/>
            <person name="Tritt A."/>
            <person name="Yoshinaga Y."/>
            <person name="Zwiers L.-H."/>
            <person name="Turgeon B."/>
            <person name="Goodwin S."/>
            <person name="Spatafora J."/>
            <person name="Crous P."/>
            <person name="Grigoriev I."/>
        </authorList>
    </citation>
    <scope>NUCLEOTIDE SEQUENCE</scope>
    <source>
        <strain evidence="1">CBS 207.26</strain>
    </source>
</reference>
<evidence type="ECO:0000313" key="1">
    <source>
        <dbReference type="EMBL" id="KAF2195590.1"/>
    </source>
</evidence>
<dbReference type="AlphaFoldDB" id="A0A6A6EZP6"/>
<dbReference type="InterPro" id="IPR011009">
    <property type="entry name" value="Kinase-like_dom_sf"/>
</dbReference>
<gene>
    <name evidence="1" type="ORF">K469DRAFT_681882</name>
</gene>
<organism evidence="1 2">
    <name type="scientific">Zopfia rhizophila CBS 207.26</name>
    <dbReference type="NCBI Taxonomy" id="1314779"/>
    <lineage>
        <taxon>Eukaryota</taxon>
        <taxon>Fungi</taxon>
        <taxon>Dikarya</taxon>
        <taxon>Ascomycota</taxon>
        <taxon>Pezizomycotina</taxon>
        <taxon>Dothideomycetes</taxon>
        <taxon>Dothideomycetes incertae sedis</taxon>
        <taxon>Zopfiaceae</taxon>
        <taxon>Zopfia</taxon>
    </lineage>
</organism>
<sequence>MWRFASATSTALATAGCGSNFILKERSNQPPNFEARNIRFLKENTTIPVPTVVEEWNEENERYFMLTKRIRGDALNTVWATMSAAEKESVARQTADYLFQL</sequence>
<evidence type="ECO:0000313" key="2">
    <source>
        <dbReference type="Proteomes" id="UP000800200"/>
    </source>
</evidence>
<dbReference type="OrthoDB" id="8300194at2759"/>
<dbReference type="EMBL" id="ML994610">
    <property type="protein sequence ID" value="KAF2195590.1"/>
    <property type="molecule type" value="Genomic_DNA"/>
</dbReference>
<accession>A0A6A6EZP6</accession>
<dbReference type="Proteomes" id="UP000800200">
    <property type="component" value="Unassembled WGS sequence"/>
</dbReference>